<dbReference type="Gene3D" id="3.30.70.1280">
    <property type="entry name" value="SP0830-like domains"/>
    <property type="match status" value="1"/>
</dbReference>
<protein>
    <submittedName>
        <fullName evidence="1">DUF1697 domain-containing protein</fullName>
    </submittedName>
</protein>
<dbReference type="InterPro" id="IPR012545">
    <property type="entry name" value="DUF1697"/>
</dbReference>
<proteinExistence type="predicted"/>
<dbReference type="SUPFAM" id="SSF160379">
    <property type="entry name" value="SP0830-like"/>
    <property type="match status" value="1"/>
</dbReference>
<evidence type="ECO:0000313" key="2">
    <source>
        <dbReference type="Proteomes" id="UP001556196"/>
    </source>
</evidence>
<comment type="caution">
    <text evidence="1">The sequence shown here is derived from an EMBL/GenBank/DDBJ whole genome shotgun (WGS) entry which is preliminary data.</text>
</comment>
<dbReference type="RefSeq" id="WP_367725714.1">
    <property type="nucleotide sequence ID" value="NZ_JBFOCI010000008.1"/>
</dbReference>
<accession>A0ABV3R576</accession>
<dbReference type="EMBL" id="JBFOCI010000008">
    <property type="protein sequence ID" value="MEW9808485.1"/>
    <property type="molecule type" value="Genomic_DNA"/>
</dbReference>
<dbReference type="PIRSF" id="PIRSF008502">
    <property type="entry name" value="UCP008502"/>
    <property type="match status" value="1"/>
</dbReference>
<keyword evidence="2" id="KW-1185">Reference proteome</keyword>
<dbReference type="PANTHER" id="PTHR36439:SF1">
    <property type="entry name" value="DUF1697 DOMAIN-CONTAINING PROTEIN"/>
    <property type="match status" value="1"/>
</dbReference>
<dbReference type="Pfam" id="PF08002">
    <property type="entry name" value="DUF1697"/>
    <property type="match status" value="1"/>
</dbReference>
<reference evidence="1 2" key="1">
    <citation type="submission" date="2024-06" db="EMBL/GenBank/DDBJ databases">
        <authorList>
            <person name="Tuo L."/>
        </authorList>
    </citation>
    <scope>NUCLEOTIDE SEQUENCE [LARGE SCALE GENOMIC DNA]</scope>
    <source>
        <strain evidence="1 2">ZMM04-5</strain>
    </source>
</reference>
<dbReference type="PANTHER" id="PTHR36439">
    <property type="entry name" value="BLL4334 PROTEIN"/>
    <property type="match status" value="1"/>
</dbReference>
<gene>
    <name evidence="1" type="ORF">ABUE31_21045</name>
</gene>
<dbReference type="Proteomes" id="UP001556196">
    <property type="component" value="Unassembled WGS sequence"/>
</dbReference>
<organism evidence="1 2">
    <name type="scientific">Mesorhizobium marinum</name>
    <dbReference type="NCBI Taxonomy" id="3228790"/>
    <lineage>
        <taxon>Bacteria</taxon>
        <taxon>Pseudomonadati</taxon>
        <taxon>Pseudomonadota</taxon>
        <taxon>Alphaproteobacteria</taxon>
        <taxon>Hyphomicrobiales</taxon>
        <taxon>Phyllobacteriaceae</taxon>
        <taxon>Mesorhizobium</taxon>
    </lineage>
</organism>
<name>A0ABV3R576_9HYPH</name>
<sequence>MTVHIVLFRGVGGATQLPVKPLREALTAAGFKDVATYINSGNAVLSSRKGAAGVAADVAKIAKKEFGFDKAIHVVTREDWTALIDNNPFPEATQVPKFLHAAVLAEKPKSGAVDALRAFARGKEGIEVVGDVAYLYTPDGFGTSKLAEKFDKGIGVPNTARNWNTVIALAKLADAIKQGSP</sequence>
<evidence type="ECO:0000313" key="1">
    <source>
        <dbReference type="EMBL" id="MEW9808485.1"/>
    </source>
</evidence>